<comment type="caution">
    <text evidence="1">The sequence shown here is derived from an EMBL/GenBank/DDBJ whole genome shotgun (WGS) entry which is preliminary data.</text>
</comment>
<dbReference type="InterPro" id="IPR011051">
    <property type="entry name" value="RmlC_Cupin_sf"/>
</dbReference>
<name>A0ABV4XJ82_9CYAN</name>
<dbReference type="Proteomes" id="UP001576774">
    <property type="component" value="Unassembled WGS sequence"/>
</dbReference>
<evidence type="ECO:0000313" key="2">
    <source>
        <dbReference type="Proteomes" id="UP001576774"/>
    </source>
</evidence>
<proteinExistence type="predicted"/>
<accession>A0ABV4XJ82</accession>
<gene>
    <name evidence="1" type="ORF">ACE1CC_35165</name>
</gene>
<dbReference type="SUPFAM" id="SSF51182">
    <property type="entry name" value="RmlC-like cupins"/>
    <property type="match status" value="1"/>
</dbReference>
<reference evidence="1 2" key="1">
    <citation type="submission" date="2024-09" db="EMBL/GenBank/DDBJ databases">
        <title>Floridaenema gen nov. (Aerosakkonemataceae, Aerosakkonematales ord. nov., Cyanobacteria) from benthic tropical and subtropical fresh waters, with the description of four new species.</title>
        <authorList>
            <person name="Moretto J.A."/>
            <person name="Berthold D.E."/>
            <person name="Lefler F.W."/>
            <person name="Huang I.-S."/>
            <person name="Laughinghouse H. IV."/>
        </authorList>
    </citation>
    <scope>NUCLEOTIDE SEQUENCE [LARGE SCALE GENOMIC DNA]</scope>
    <source>
        <strain evidence="1 2">BLCC-F46</strain>
    </source>
</reference>
<organism evidence="1 2">
    <name type="scientific">Floridaenema aerugineum BLCC-F46</name>
    <dbReference type="NCBI Taxonomy" id="3153654"/>
    <lineage>
        <taxon>Bacteria</taxon>
        <taxon>Bacillati</taxon>
        <taxon>Cyanobacteriota</taxon>
        <taxon>Cyanophyceae</taxon>
        <taxon>Oscillatoriophycideae</taxon>
        <taxon>Aerosakkonematales</taxon>
        <taxon>Aerosakkonemataceae</taxon>
        <taxon>Floridanema</taxon>
        <taxon>Floridanema aerugineum</taxon>
    </lineage>
</organism>
<sequence>MMNRDWFVRNDGQFEAREILDDAVDFSSPYRLYRFLTDVEDIVENIADDYQRLQAIHPLVRRLLISSSWLQGEYLEPDPDTGWAVQMLYDEPDFPLTIQTVTWLPGKVSPIHNHGTWGVVALISGEEKNTFWRCSHDEKLPNFISKTGECILSAGDIICLMPEAIHHVEAIANTPTISFNLYGETNYQQRFEYDPLSCLVKNF</sequence>
<dbReference type="CDD" id="cd10548">
    <property type="entry name" value="cupin_CDO"/>
    <property type="match status" value="1"/>
</dbReference>
<protein>
    <submittedName>
        <fullName evidence="1">Cupin</fullName>
    </submittedName>
</protein>
<dbReference type="Gene3D" id="2.60.120.10">
    <property type="entry name" value="Jelly Rolls"/>
    <property type="match status" value="1"/>
</dbReference>
<evidence type="ECO:0000313" key="1">
    <source>
        <dbReference type="EMBL" id="MFB2882118.1"/>
    </source>
</evidence>
<keyword evidence="2" id="KW-1185">Reference proteome</keyword>
<dbReference type="RefSeq" id="WP_413275078.1">
    <property type="nucleotide sequence ID" value="NZ_JBHFNQ010000257.1"/>
</dbReference>
<dbReference type="EMBL" id="JBHFNQ010000257">
    <property type="protein sequence ID" value="MFB2882118.1"/>
    <property type="molecule type" value="Genomic_DNA"/>
</dbReference>
<dbReference type="InterPro" id="IPR014710">
    <property type="entry name" value="RmlC-like_jellyroll"/>
</dbReference>